<keyword evidence="5 12" id="KW-0812">Transmembrane</keyword>
<comment type="function">
    <text evidence="12">Structural component of the gap junctions.</text>
</comment>
<feature type="transmembrane region" description="Helical" evidence="12">
    <location>
        <begin position="38"/>
        <end position="55"/>
    </location>
</feature>
<evidence type="ECO:0000256" key="3">
    <source>
        <dbReference type="ARBA" id="ARBA00022448"/>
    </source>
</evidence>
<dbReference type="PANTHER" id="PTHR11893">
    <property type="entry name" value="INNEXIN"/>
    <property type="match status" value="1"/>
</dbReference>
<name>A0AAF5I0H0_STRER</name>
<dbReference type="PROSITE" id="PS51013">
    <property type="entry name" value="PANNEXIN"/>
    <property type="match status" value="1"/>
</dbReference>
<dbReference type="GO" id="GO:0005243">
    <property type="term" value="F:gap junction channel activity"/>
    <property type="evidence" value="ECO:0007669"/>
    <property type="project" value="TreeGrafter"/>
</dbReference>
<accession>A0AAF5I0H0</accession>
<dbReference type="GO" id="GO:0034220">
    <property type="term" value="P:monoatomic ion transmembrane transport"/>
    <property type="evidence" value="ECO:0007669"/>
    <property type="project" value="UniProtKB-KW"/>
</dbReference>
<evidence type="ECO:0000256" key="6">
    <source>
        <dbReference type="ARBA" id="ARBA00022868"/>
    </source>
</evidence>
<evidence type="ECO:0000256" key="7">
    <source>
        <dbReference type="ARBA" id="ARBA00022949"/>
    </source>
</evidence>
<dbReference type="AlphaFoldDB" id="A0AAF5I0H0"/>
<comment type="subcellular location">
    <subcellularLocation>
        <location evidence="1">Cell junction</location>
        <location evidence="1">Gap junction</location>
    </subcellularLocation>
    <subcellularLocation>
        <location evidence="2 12">Cell membrane</location>
        <topology evidence="2 12">Multi-pass membrane protein</topology>
    </subcellularLocation>
</comment>
<evidence type="ECO:0000256" key="12">
    <source>
        <dbReference type="RuleBase" id="RU010713"/>
    </source>
</evidence>
<keyword evidence="13" id="KW-1185">Reference proteome</keyword>
<dbReference type="InterPro" id="IPR000990">
    <property type="entry name" value="Innexin"/>
</dbReference>
<evidence type="ECO:0000256" key="1">
    <source>
        <dbReference type="ARBA" id="ARBA00004610"/>
    </source>
</evidence>
<keyword evidence="7" id="KW-0965">Cell junction</keyword>
<evidence type="ECO:0000256" key="2">
    <source>
        <dbReference type="ARBA" id="ARBA00004651"/>
    </source>
</evidence>
<evidence type="ECO:0000256" key="9">
    <source>
        <dbReference type="ARBA" id="ARBA00023065"/>
    </source>
</evidence>
<dbReference type="Proteomes" id="UP000035681">
    <property type="component" value="Unplaced"/>
</dbReference>
<dbReference type="PANTHER" id="PTHR11893:SF6">
    <property type="entry name" value="INNEXIN-16"/>
    <property type="match status" value="1"/>
</dbReference>
<evidence type="ECO:0000256" key="5">
    <source>
        <dbReference type="ARBA" id="ARBA00022692"/>
    </source>
</evidence>
<evidence type="ECO:0000256" key="4">
    <source>
        <dbReference type="ARBA" id="ARBA00022475"/>
    </source>
</evidence>
<evidence type="ECO:0000313" key="14">
    <source>
        <dbReference type="WBParaSite" id="TCONS_00007150.p1"/>
    </source>
</evidence>
<keyword evidence="8 12" id="KW-1133">Transmembrane helix</keyword>
<feature type="transmembrane region" description="Helical" evidence="12">
    <location>
        <begin position="195"/>
        <end position="212"/>
    </location>
</feature>
<keyword evidence="6" id="KW-0303">Gap junction</keyword>
<reference evidence="14" key="1">
    <citation type="submission" date="2024-02" db="UniProtKB">
        <authorList>
            <consortium name="WormBaseParasite"/>
        </authorList>
    </citation>
    <scope>IDENTIFICATION</scope>
</reference>
<protein>
    <recommendedName>
        <fullName evidence="12">Innexin</fullName>
    </recommendedName>
</protein>
<dbReference type="GO" id="GO:0005921">
    <property type="term" value="C:gap junction"/>
    <property type="evidence" value="ECO:0007669"/>
    <property type="project" value="UniProtKB-SubCell"/>
</dbReference>
<evidence type="ECO:0000256" key="10">
    <source>
        <dbReference type="ARBA" id="ARBA00023136"/>
    </source>
</evidence>
<comment type="caution">
    <text evidence="12">Lacks conserved residue(s) required for the propagation of feature annotation.</text>
</comment>
<keyword evidence="10 12" id="KW-0472">Membrane</keyword>
<gene>
    <name evidence="12" type="primary">inx</name>
</gene>
<keyword evidence="9 12" id="KW-0406">Ion transport</keyword>
<evidence type="ECO:0000256" key="8">
    <source>
        <dbReference type="ARBA" id="ARBA00022989"/>
    </source>
</evidence>
<evidence type="ECO:0000313" key="13">
    <source>
        <dbReference type="Proteomes" id="UP000035681"/>
    </source>
</evidence>
<evidence type="ECO:0000256" key="11">
    <source>
        <dbReference type="ARBA" id="ARBA00023303"/>
    </source>
</evidence>
<proteinExistence type="inferred from homology"/>
<feature type="transmembrane region" description="Helical" evidence="12">
    <location>
        <begin position="273"/>
        <end position="297"/>
    </location>
</feature>
<dbReference type="WBParaSite" id="TCONS_00007150.p1">
    <property type="protein sequence ID" value="TCONS_00007150.p1"/>
    <property type="gene ID" value="XLOC_005213"/>
</dbReference>
<dbReference type="Pfam" id="PF00876">
    <property type="entry name" value="Innexin"/>
    <property type="match status" value="1"/>
</dbReference>
<sequence>IHTMNHQLGSQLGLLINKTKDGGHDDDSVDRLNYAKTAFLLAGFALFVMAIQNIGDPITCWVPAEYPETWNRYIRQYCFVENTYYANISSLPNDIEERENNEIIYYQWIPYILAGQAFLAYLPKLIFIMAYSFSETNISDLIQLCFKETREGKTDGVAKTNKLLVRKLYQLPVQKNPTMIKSTIYLTTTYLGQKVITIIFLFCQLLILNFFIQSSDIFWGFKITYTLLSGYDWRVTKFFPRVTFCDLETRDLGQSRKHTLQCILPYNMFIEKIYIFLWIFFFTMIIVSIVNLIYWLYRIFNRESKYGMVKSALKIQDDPKLRSATRDEINCFINETLLYDGATVLRLVESNSGYVNMVDLCAKLYESRGSCSKYD</sequence>
<keyword evidence="4" id="KW-1003">Cell membrane</keyword>
<keyword evidence="3 12" id="KW-0813">Transport</keyword>
<keyword evidence="11 12" id="KW-0407">Ion channel</keyword>
<dbReference type="PRINTS" id="PR01262">
    <property type="entry name" value="INNEXIN"/>
</dbReference>
<organism evidence="13 14">
    <name type="scientific">Strongyloides stercoralis</name>
    <name type="common">Threadworm</name>
    <dbReference type="NCBI Taxonomy" id="6248"/>
    <lineage>
        <taxon>Eukaryota</taxon>
        <taxon>Metazoa</taxon>
        <taxon>Ecdysozoa</taxon>
        <taxon>Nematoda</taxon>
        <taxon>Chromadorea</taxon>
        <taxon>Rhabditida</taxon>
        <taxon>Tylenchina</taxon>
        <taxon>Panagrolaimomorpha</taxon>
        <taxon>Strongyloidoidea</taxon>
        <taxon>Strongyloididae</taxon>
        <taxon>Strongyloides</taxon>
    </lineage>
</organism>
<comment type="similarity">
    <text evidence="12">Belongs to the pannexin family.</text>
</comment>
<dbReference type="GO" id="GO:0005886">
    <property type="term" value="C:plasma membrane"/>
    <property type="evidence" value="ECO:0007669"/>
    <property type="project" value="UniProtKB-SubCell"/>
</dbReference>